<dbReference type="EMBL" id="CAJOBI010001226">
    <property type="protein sequence ID" value="CAF3870165.1"/>
    <property type="molecule type" value="Genomic_DNA"/>
</dbReference>
<dbReference type="Gene3D" id="3.40.50.300">
    <property type="entry name" value="P-loop containing nucleotide triphosphate hydrolases"/>
    <property type="match status" value="1"/>
</dbReference>
<dbReference type="InterPro" id="IPR011545">
    <property type="entry name" value="DEAD/DEAH_box_helicase_dom"/>
</dbReference>
<name>A0A8S2KXI8_9BILA</name>
<keyword evidence="3" id="KW-0378">Hydrolase</keyword>
<dbReference type="InterPro" id="IPR027417">
    <property type="entry name" value="P-loop_NTPase"/>
</dbReference>
<reference evidence="8" key="1">
    <citation type="submission" date="2021-02" db="EMBL/GenBank/DDBJ databases">
        <authorList>
            <person name="Nowell W R."/>
        </authorList>
    </citation>
    <scope>NUCLEOTIDE SEQUENCE</scope>
</reference>
<proteinExistence type="predicted"/>
<evidence type="ECO:0000256" key="1">
    <source>
        <dbReference type="ARBA" id="ARBA00012552"/>
    </source>
</evidence>
<organism evidence="8 9">
    <name type="scientific">Rotaria magnacalcarata</name>
    <dbReference type="NCBI Taxonomy" id="392030"/>
    <lineage>
        <taxon>Eukaryota</taxon>
        <taxon>Metazoa</taxon>
        <taxon>Spiralia</taxon>
        <taxon>Gnathifera</taxon>
        <taxon>Rotifera</taxon>
        <taxon>Eurotatoria</taxon>
        <taxon>Bdelloidea</taxon>
        <taxon>Philodinida</taxon>
        <taxon>Philodinidae</taxon>
        <taxon>Rotaria</taxon>
    </lineage>
</organism>
<feature type="non-terminal residue" evidence="8">
    <location>
        <position position="1"/>
    </location>
</feature>
<evidence type="ECO:0000256" key="6">
    <source>
        <dbReference type="PROSITE-ProRule" id="PRU00552"/>
    </source>
</evidence>
<evidence type="ECO:0000256" key="2">
    <source>
        <dbReference type="ARBA" id="ARBA00022741"/>
    </source>
</evidence>
<dbReference type="SUPFAM" id="SSF52540">
    <property type="entry name" value="P-loop containing nucleoside triphosphate hydrolases"/>
    <property type="match status" value="1"/>
</dbReference>
<protein>
    <recommendedName>
        <fullName evidence="1">RNA helicase</fullName>
        <ecNumber evidence="1">3.6.4.13</ecNumber>
    </recommendedName>
</protein>
<dbReference type="PANTHER" id="PTHR47959:SF13">
    <property type="entry name" value="ATP-DEPENDENT RNA HELICASE RHLE"/>
    <property type="match status" value="1"/>
</dbReference>
<evidence type="ECO:0000256" key="3">
    <source>
        <dbReference type="ARBA" id="ARBA00022801"/>
    </source>
</evidence>
<dbReference type="GO" id="GO:0016787">
    <property type="term" value="F:hydrolase activity"/>
    <property type="evidence" value="ECO:0007669"/>
    <property type="project" value="UniProtKB-KW"/>
</dbReference>
<dbReference type="InterPro" id="IPR014014">
    <property type="entry name" value="RNA_helicase_DEAD_Q_motif"/>
</dbReference>
<dbReference type="GO" id="GO:0005524">
    <property type="term" value="F:ATP binding"/>
    <property type="evidence" value="ECO:0007669"/>
    <property type="project" value="UniProtKB-KW"/>
</dbReference>
<evidence type="ECO:0000256" key="4">
    <source>
        <dbReference type="ARBA" id="ARBA00022806"/>
    </source>
</evidence>
<dbReference type="InterPro" id="IPR050079">
    <property type="entry name" value="DEAD_box_RNA_helicase"/>
</dbReference>
<comment type="caution">
    <text evidence="8">The sequence shown here is derived from an EMBL/GenBank/DDBJ whole genome shotgun (WGS) entry which is preliminary data.</text>
</comment>
<keyword evidence="4" id="KW-0347">Helicase</keyword>
<feature type="short sequence motif" description="Q motif" evidence="6">
    <location>
        <begin position="42"/>
        <end position="70"/>
    </location>
</feature>
<dbReference type="PANTHER" id="PTHR47959">
    <property type="entry name" value="ATP-DEPENDENT RNA HELICASE RHLE-RELATED"/>
    <property type="match status" value="1"/>
</dbReference>
<dbReference type="Proteomes" id="UP000676336">
    <property type="component" value="Unassembled WGS sequence"/>
</dbReference>
<evidence type="ECO:0000313" key="9">
    <source>
        <dbReference type="Proteomes" id="UP000676336"/>
    </source>
</evidence>
<evidence type="ECO:0000259" key="7">
    <source>
        <dbReference type="PROSITE" id="PS51195"/>
    </source>
</evidence>
<evidence type="ECO:0000313" key="8">
    <source>
        <dbReference type="EMBL" id="CAF3870165.1"/>
    </source>
</evidence>
<evidence type="ECO:0000256" key="5">
    <source>
        <dbReference type="ARBA" id="ARBA00022840"/>
    </source>
</evidence>
<dbReference type="GO" id="GO:0005829">
    <property type="term" value="C:cytosol"/>
    <property type="evidence" value="ECO:0007669"/>
    <property type="project" value="TreeGrafter"/>
</dbReference>
<dbReference type="Pfam" id="PF00270">
    <property type="entry name" value="DEAD"/>
    <property type="match status" value="1"/>
</dbReference>
<dbReference type="GO" id="GO:0003676">
    <property type="term" value="F:nucleic acid binding"/>
    <property type="evidence" value="ECO:0007669"/>
    <property type="project" value="InterPro"/>
</dbReference>
<dbReference type="EC" id="3.6.4.13" evidence="1"/>
<sequence>MRPNQKVKIKNYSVRIPQWKKNDKEIQQLTKQYDQIDPGSIETFKDFPLTQKTLDGLAEADFINPTDIQREAIGVALQGHDILGAAMTGSGKTLSFLIPVAFK</sequence>
<dbReference type="GO" id="GO:0003724">
    <property type="term" value="F:RNA helicase activity"/>
    <property type="evidence" value="ECO:0007669"/>
    <property type="project" value="UniProtKB-EC"/>
</dbReference>
<dbReference type="AlphaFoldDB" id="A0A8S2KXI8"/>
<gene>
    <name evidence="8" type="ORF">SMN809_LOCUS5040</name>
</gene>
<dbReference type="PROSITE" id="PS51195">
    <property type="entry name" value="Q_MOTIF"/>
    <property type="match status" value="1"/>
</dbReference>
<feature type="domain" description="DEAD-box RNA helicase Q" evidence="7">
    <location>
        <begin position="42"/>
        <end position="70"/>
    </location>
</feature>
<keyword evidence="2" id="KW-0547">Nucleotide-binding</keyword>
<keyword evidence="5" id="KW-0067">ATP-binding</keyword>
<accession>A0A8S2KXI8</accession>